<dbReference type="PROSITE" id="PS00329">
    <property type="entry name" value="HSP70_2"/>
    <property type="match status" value="1"/>
</dbReference>
<dbReference type="Proteomes" id="UP000070483">
    <property type="component" value="Unassembled WGS sequence"/>
</dbReference>
<evidence type="ECO:0000313" key="7">
    <source>
        <dbReference type="Proteomes" id="UP000070483"/>
    </source>
</evidence>
<dbReference type="GO" id="GO:0005524">
    <property type="term" value="F:ATP binding"/>
    <property type="evidence" value="ECO:0007669"/>
    <property type="project" value="UniProtKB-KW"/>
</dbReference>
<dbReference type="FunFam" id="3.30.420.40:FF:000071">
    <property type="entry name" value="Molecular chaperone DnaK"/>
    <property type="match status" value="1"/>
</dbReference>
<accession>A0A133ZXP3</accession>
<dbReference type="RefSeq" id="WP_060918562.1">
    <property type="nucleotide sequence ID" value="NZ_KQ960112.1"/>
</dbReference>
<dbReference type="InterPro" id="IPR043129">
    <property type="entry name" value="ATPase_NBD"/>
</dbReference>
<keyword evidence="3 5" id="KW-0067">ATP-binding</keyword>
<evidence type="ECO:0000313" key="6">
    <source>
        <dbReference type="EMBL" id="KXB60202.1"/>
    </source>
</evidence>
<dbReference type="PANTHER" id="PTHR19375">
    <property type="entry name" value="HEAT SHOCK PROTEIN 70KDA"/>
    <property type="match status" value="1"/>
</dbReference>
<proteinExistence type="inferred from homology"/>
<reference evidence="7" key="1">
    <citation type="submission" date="2016-01" db="EMBL/GenBank/DDBJ databases">
        <authorList>
            <person name="Mitreva M."/>
            <person name="Pepin K.H."/>
            <person name="Mihindukulasuriya K.A."/>
            <person name="Fulton R."/>
            <person name="Fronick C."/>
            <person name="O'Laughlin M."/>
            <person name="Miner T."/>
            <person name="Herter B."/>
            <person name="Rosa B.A."/>
            <person name="Cordes M."/>
            <person name="Tomlinson C."/>
            <person name="Wollam A."/>
            <person name="Palsikar V.B."/>
            <person name="Mardis E.R."/>
            <person name="Wilson R.K."/>
        </authorList>
    </citation>
    <scope>NUCLEOTIDE SEQUENCE [LARGE SCALE GENOMIC DNA]</scope>
    <source>
        <strain evidence="7">KA00185</strain>
    </source>
</reference>
<sequence length="604" mass="68646">MGRMIGIDLGTTNSLATYIDDNGEIQFIKNEYGNILIPSVVGIDENDAIIVGELAKERRMMNAGETASNFKRRMGTDAKIKVKNRTFDAQMLSSFVLKHLKENAEKQLNEKINRAIISVPAYFNDKQRRDTKMAAELAGLTVERLINEPTAAAMSLGSHILDQNLKFIVLDLGGGTFDVTLLETFENIMEVLSISGDTMLGGEDFTTKICEIFLKNIKLSIADLSRDERTKLYTKADRAKKLISLKNVEIEMEIKGKKYKSEITQENFRETVKPLLVKMKVAIDKALQDGNTDAREIEKVILVGGAVKLGIIEEFVEKYFHKMRGEKIYFNNDDFIENNKLVSIAADPDTVVAYGVGIAVGMKERNKVFKERILTDVCPFTLGTEIVGRRFAPIIPRNTTVPTSRSEYFYTIEDYQSQVTVGIYQGESLNIDDNLFLGEFLLDVPQNLAGKEAINVRFTYDINGILEVEAKVVSTGVKKSKLIINGDLSEEEKNEKIKMLKEIKIQSENKNKDKLLLERANRIYAEIVNTEIRNHISDYLENYKMVVATGDRIRIQKTKKNFSEFLDKIDPEINDMSVEDILKDFEDETEEEDMKEEDELEFWN</sequence>
<protein>
    <submittedName>
        <fullName evidence="6">DnaK family protein</fullName>
    </submittedName>
</protein>
<dbReference type="SUPFAM" id="SSF100920">
    <property type="entry name" value="Heat shock protein 70kD (HSP70), peptide-binding domain"/>
    <property type="match status" value="1"/>
</dbReference>
<dbReference type="AlphaFoldDB" id="A0A133ZXP3"/>
<evidence type="ECO:0000256" key="1">
    <source>
        <dbReference type="ARBA" id="ARBA00007381"/>
    </source>
</evidence>
<dbReference type="InterPro" id="IPR013126">
    <property type="entry name" value="Hsp_70_fam"/>
</dbReference>
<dbReference type="Gene3D" id="3.90.640.10">
    <property type="entry name" value="Actin, Chain A, domain 4"/>
    <property type="match status" value="1"/>
</dbReference>
<dbReference type="GO" id="GO:0140662">
    <property type="term" value="F:ATP-dependent protein folding chaperone"/>
    <property type="evidence" value="ECO:0007669"/>
    <property type="project" value="InterPro"/>
</dbReference>
<dbReference type="Gene3D" id="2.60.34.10">
    <property type="entry name" value="Substrate Binding Domain Of DNAk, Chain A, domain 1"/>
    <property type="match status" value="1"/>
</dbReference>
<dbReference type="Gene3D" id="3.30.420.40">
    <property type="match status" value="2"/>
</dbReference>
<dbReference type="EMBL" id="LSDD01000159">
    <property type="protein sequence ID" value="KXB60202.1"/>
    <property type="molecule type" value="Genomic_DNA"/>
</dbReference>
<keyword evidence="4" id="KW-0143">Chaperone</keyword>
<dbReference type="PROSITE" id="PS00297">
    <property type="entry name" value="HSP70_1"/>
    <property type="match status" value="1"/>
</dbReference>
<dbReference type="PRINTS" id="PR00301">
    <property type="entry name" value="HEATSHOCK70"/>
</dbReference>
<comment type="caution">
    <text evidence="6">The sequence shown here is derived from an EMBL/GenBank/DDBJ whole genome shotgun (WGS) entry which is preliminary data.</text>
</comment>
<evidence type="ECO:0000256" key="5">
    <source>
        <dbReference type="RuleBase" id="RU003322"/>
    </source>
</evidence>
<gene>
    <name evidence="6" type="ORF">HMPREF3180_02062</name>
</gene>
<dbReference type="InterPro" id="IPR018181">
    <property type="entry name" value="Heat_shock_70_CS"/>
</dbReference>
<dbReference type="PATRIC" id="fig|157687.3.peg.2062"/>
<name>A0A133ZXP3_9FUSO</name>
<keyword evidence="7" id="KW-1185">Reference proteome</keyword>
<evidence type="ECO:0000256" key="2">
    <source>
        <dbReference type="ARBA" id="ARBA00022741"/>
    </source>
</evidence>
<dbReference type="OrthoDB" id="9766019at2"/>
<comment type="similarity">
    <text evidence="1 5">Belongs to the heat shock protein 70 family.</text>
</comment>
<dbReference type="SUPFAM" id="SSF53067">
    <property type="entry name" value="Actin-like ATPase domain"/>
    <property type="match status" value="2"/>
</dbReference>
<dbReference type="InterPro" id="IPR029047">
    <property type="entry name" value="HSP70_peptide-bd_sf"/>
</dbReference>
<evidence type="ECO:0000256" key="3">
    <source>
        <dbReference type="ARBA" id="ARBA00022840"/>
    </source>
</evidence>
<dbReference type="Pfam" id="PF00012">
    <property type="entry name" value="HSP70"/>
    <property type="match status" value="1"/>
</dbReference>
<evidence type="ECO:0000256" key="4">
    <source>
        <dbReference type="ARBA" id="ARBA00023186"/>
    </source>
</evidence>
<dbReference type="STRING" id="157687.HMPREF3180_02062"/>
<organism evidence="6 7">
    <name type="scientific">Leptotrichia wadei</name>
    <dbReference type="NCBI Taxonomy" id="157687"/>
    <lineage>
        <taxon>Bacteria</taxon>
        <taxon>Fusobacteriati</taxon>
        <taxon>Fusobacteriota</taxon>
        <taxon>Fusobacteriia</taxon>
        <taxon>Fusobacteriales</taxon>
        <taxon>Leptotrichiaceae</taxon>
        <taxon>Leptotrichia</taxon>
    </lineage>
</organism>
<keyword evidence="2 5" id="KW-0547">Nucleotide-binding</keyword>